<name>A0A4S4K275_ALKAL</name>
<comment type="caution">
    <text evidence="1">The sequence shown here is derived from an EMBL/GenBank/DDBJ whole genome shotgun (WGS) entry which is preliminary data.</text>
</comment>
<reference evidence="1 2" key="1">
    <citation type="submission" date="2014-01" db="EMBL/GenBank/DDBJ databases">
        <title>Draft genome sequencing of Bacillus alcalophilus CGMCC 1.3604.</title>
        <authorList>
            <person name="Yang J."/>
            <person name="Diao L."/>
            <person name="Yang S."/>
        </authorList>
    </citation>
    <scope>NUCLEOTIDE SEQUENCE [LARGE SCALE GENOMIC DNA]</scope>
    <source>
        <strain evidence="1 2">CGMCC 1.3604</strain>
    </source>
</reference>
<dbReference type="AlphaFoldDB" id="A0A4S4K275"/>
<gene>
    <name evidence="1" type="ORF">AJ85_05665</name>
</gene>
<proteinExistence type="predicted"/>
<accession>A0A4S4K275</accession>
<organism evidence="1 2">
    <name type="scientific">Alkalihalobacillus alcalophilus ATCC 27647 = CGMCC 1.3604</name>
    <dbReference type="NCBI Taxonomy" id="1218173"/>
    <lineage>
        <taxon>Bacteria</taxon>
        <taxon>Bacillati</taxon>
        <taxon>Bacillota</taxon>
        <taxon>Bacilli</taxon>
        <taxon>Bacillales</taxon>
        <taxon>Bacillaceae</taxon>
        <taxon>Alkalihalobacillus</taxon>
    </lineage>
</organism>
<protein>
    <submittedName>
        <fullName evidence="1">Uncharacterized protein</fullName>
    </submittedName>
</protein>
<dbReference type="Proteomes" id="UP000297014">
    <property type="component" value="Unassembled WGS sequence"/>
</dbReference>
<evidence type="ECO:0000313" key="2">
    <source>
        <dbReference type="Proteomes" id="UP000297014"/>
    </source>
</evidence>
<sequence length="55" mass="6375">MVSKKITTLLLVVVITMTLWFLGSIFAGDPYEILVRFVVVYIIIKELRPFEEELS</sequence>
<dbReference type="EMBL" id="JALP01000078">
    <property type="protein sequence ID" value="THG91310.1"/>
    <property type="molecule type" value="Genomic_DNA"/>
</dbReference>
<evidence type="ECO:0000313" key="1">
    <source>
        <dbReference type="EMBL" id="THG91310.1"/>
    </source>
</evidence>